<dbReference type="AlphaFoldDB" id="A0A3P7LVH9"/>
<evidence type="ECO:0000313" key="2">
    <source>
        <dbReference type="EMBL" id="VDN14098.1"/>
    </source>
</evidence>
<organism evidence="2 3">
    <name type="scientific">Dibothriocephalus latus</name>
    <name type="common">Fish tapeworm</name>
    <name type="synonym">Diphyllobothrium latum</name>
    <dbReference type="NCBI Taxonomy" id="60516"/>
    <lineage>
        <taxon>Eukaryota</taxon>
        <taxon>Metazoa</taxon>
        <taxon>Spiralia</taxon>
        <taxon>Lophotrochozoa</taxon>
        <taxon>Platyhelminthes</taxon>
        <taxon>Cestoda</taxon>
        <taxon>Eucestoda</taxon>
        <taxon>Diphyllobothriidea</taxon>
        <taxon>Diphyllobothriidae</taxon>
        <taxon>Dibothriocephalus</taxon>
    </lineage>
</organism>
<protein>
    <submittedName>
        <fullName evidence="2">Uncharacterized protein</fullName>
    </submittedName>
</protein>
<feature type="region of interest" description="Disordered" evidence="1">
    <location>
        <begin position="118"/>
        <end position="138"/>
    </location>
</feature>
<dbReference type="Proteomes" id="UP000281553">
    <property type="component" value="Unassembled WGS sequence"/>
</dbReference>
<feature type="compositionally biased region" description="Low complexity" evidence="1">
    <location>
        <begin position="129"/>
        <end position="138"/>
    </location>
</feature>
<accession>A0A3P7LVH9</accession>
<keyword evidence="3" id="KW-1185">Reference proteome</keyword>
<name>A0A3P7LVH9_DIBLA</name>
<feature type="compositionally biased region" description="Low complexity" evidence="1">
    <location>
        <begin position="41"/>
        <end position="56"/>
    </location>
</feature>
<feature type="compositionally biased region" description="Polar residues" evidence="1">
    <location>
        <begin position="118"/>
        <end position="128"/>
    </location>
</feature>
<gene>
    <name evidence="2" type="ORF">DILT_LOCUS9929</name>
</gene>
<reference evidence="2 3" key="1">
    <citation type="submission" date="2018-11" db="EMBL/GenBank/DDBJ databases">
        <authorList>
            <consortium name="Pathogen Informatics"/>
        </authorList>
    </citation>
    <scope>NUCLEOTIDE SEQUENCE [LARGE SCALE GENOMIC DNA]</scope>
</reference>
<feature type="region of interest" description="Disordered" evidence="1">
    <location>
        <begin position="32"/>
        <end position="70"/>
    </location>
</feature>
<evidence type="ECO:0000313" key="3">
    <source>
        <dbReference type="Proteomes" id="UP000281553"/>
    </source>
</evidence>
<proteinExistence type="predicted"/>
<dbReference type="EMBL" id="UYRU01058260">
    <property type="protein sequence ID" value="VDN14098.1"/>
    <property type="molecule type" value="Genomic_DNA"/>
</dbReference>
<evidence type="ECO:0000256" key="1">
    <source>
        <dbReference type="SAM" id="MobiDB-lite"/>
    </source>
</evidence>
<dbReference type="OrthoDB" id="10263272at2759"/>
<sequence length="215" mass="23519">MQSAFSKTLNDVKTKDGSLCRVLNSSQTFNATPTSLLMGTSSSKSSRSIGSSKSSSVMHEGLENKTRKHTPSRCFQRPLASDADGGRFIPNRQAMDINRAQFMLSQSSLMADSVNETHNASTISGPDGSNSVSANSVNRSTEDRILQYQLSRPTVPLREPTEVNPRANPPKATRLIPSVRYFSLNTILLLTRIFRVENFSSALCVGGLRVAHNIR</sequence>